<evidence type="ECO:0000313" key="2">
    <source>
        <dbReference type="Proteomes" id="UP000036987"/>
    </source>
</evidence>
<dbReference type="AlphaFoldDB" id="A0A0K9NN48"/>
<reference evidence="2" key="1">
    <citation type="journal article" date="2016" name="Nature">
        <title>The genome of the seagrass Zostera marina reveals angiosperm adaptation to the sea.</title>
        <authorList>
            <person name="Olsen J.L."/>
            <person name="Rouze P."/>
            <person name="Verhelst B."/>
            <person name="Lin Y.-C."/>
            <person name="Bayer T."/>
            <person name="Collen J."/>
            <person name="Dattolo E."/>
            <person name="De Paoli E."/>
            <person name="Dittami S."/>
            <person name="Maumus F."/>
            <person name="Michel G."/>
            <person name="Kersting A."/>
            <person name="Lauritano C."/>
            <person name="Lohaus R."/>
            <person name="Toepel M."/>
            <person name="Tonon T."/>
            <person name="Vanneste K."/>
            <person name="Amirebrahimi M."/>
            <person name="Brakel J."/>
            <person name="Bostroem C."/>
            <person name="Chovatia M."/>
            <person name="Grimwood J."/>
            <person name="Jenkins J.W."/>
            <person name="Jueterbock A."/>
            <person name="Mraz A."/>
            <person name="Stam W.T."/>
            <person name="Tice H."/>
            <person name="Bornberg-Bauer E."/>
            <person name="Green P.J."/>
            <person name="Pearson G.A."/>
            <person name="Procaccini G."/>
            <person name="Duarte C.M."/>
            <person name="Schmutz J."/>
            <person name="Reusch T.B.H."/>
            <person name="Van de Peer Y."/>
        </authorList>
    </citation>
    <scope>NUCLEOTIDE SEQUENCE [LARGE SCALE GENOMIC DNA]</scope>
    <source>
        <strain evidence="2">cv. Finnish</strain>
    </source>
</reference>
<dbReference type="EMBL" id="LFYR01001977">
    <property type="protein sequence ID" value="KMZ58166.1"/>
    <property type="molecule type" value="Genomic_DNA"/>
</dbReference>
<dbReference type="OrthoDB" id="755325at2759"/>
<dbReference type="PANTHER" id="PTHR33699">
    <property type="entry name" value="EXPRESSED PROTEIN"/>
    <property type="match status" value="1"/>
</dbReference>
<evidence type="ECO:0000313" key="1">
    <source>
        <dbReference type="EMBL" id="KMZ58166.1"/>
    </source>
</evidence>
<sequence>MQEGMKRGDTRDEIHITRYFESARECRLVNGRRMQSMQGEGSDDEVGAVFNYYKKKAMMVVKESMVIRRAVDEDLYKIPSELIHRKPKRKMFMTQVWKKWMMLCC</sequence>
<keyword evidence="2" id="KW-1185">Reference proteome</keyword>
<name>A0A0K9NN48_ZOSMR</name>
<dbReference type="Proteomes" id="UP000036987">
    <property type="component" value="Unassembled WGS sequence"/>
</dbReference>
<comment type="caution">
    <text evidence="1">The sequence shown here is derived from an EMBL/GenBank/DDBJ whole genome shotgun (WGS) entry which is preliminary data.</text>
</comment>
<dbReference type="PANTHER" id="PTHR33699:SF3">
    <property type="entry name" value="OS06G0347300 PROTEIN"/>
    <property type="match status" value="1"/>
</dbReference>
<gene>
    <name evidence="1" type="ORF">ZOSMA_79G00070</name>
</gene>
<proteinExistence type="predicted"/>
<organism evidence="1 2">
    <name type="scientific">Zostera marina</name>
    <name type="common">Eelgrass</name>
    <dbReference type="NCBI Taxonomy" id="29655"/>
    <lineage>
        <taxon>Eukaryota</taxon>
        <taxon>Viridiplantae</taxon>
        <taxon>Streptophyta</taxon>
        <taxon>Embryophyta</taxon>
        <taxon>Tracheophyta</taxon>
        <taxon>Spermatophyta</taxon>
        <taxon>Magnoliopsida</taxon>
        <taxon>Liliopsida</taxon>
        <taxon>Zosteraceae</taxon>
        <taxon>Zostera</taxon>
    </lineage>
</organism>
<protein>
    <submittedName>
        <fullName evidence="1">Uncharacterized protein</fullName>
    </submittedName>
</protein>
<accession>A0A0K9NN48</accession>